<keyword evidence="1" id="KW-0175">Coiled coil</keyword>
<comment type="caution">
    <text evidence="3">The sequence shown here is derived from an EMBL/GenBank/DDBJ whole genome shotgun (WGS) entry which is preliminary data.</text>
</comment>
<evidence type="ECO:0000313" key="4">
    <source>
        <dbReference type="Proteomes" id="UP000187429"/>
    </source>
</evidence>
<feature type="coiled-coil region" evidence="1">
    <location>
        <begin position="208"/>
        <end position="267"/>
    </location>
</feature>
<protein>
    <submittedName>
        <fullName evidence="3">Uncharacterized protein</fullName>
    </submittedName>
</protein>
<name>A0A1R1YRD2_9FUNG</name>
<dbReference type="OrthoDB" id="5583791at2759"/>
<dbReference type="Proteomes" id="UP000187429">
    <property type="component" value="Unassembled WGS sequence"/>
</dbReference>
<feature type="region of interest" description="Disordered" evidence="2">
    <location>
        <begin position="655"/>
        <end position="758"/>
    </location>
</feature>
<gene>
    <name evidence="3" type="ORF">AYI69_g1058</name>
</gene>
<feature type="region of interest" description="Disordered" evidence="2">
    <location>
        <begin position="925"/>
        <end position="991"/>
    </location>
</feature>
<feature type="compositionally biased region" description="Low complexity" evidence="2">
    <location>
        <begin position="603"/>
        <end position="612"/>
    </location>
</feature>
<dbReference type="EMBL" id="LSSM01000279">
    <property type="protein sequence ID" value="OMJ29441.1"/>
    <property type="molecule type" value="Genomic_DNA"/>
</dbReference>
<evidence type="ECO:0000256" key="1">
    <source>
        <dbReference type="SAM" id="Coils"/>
    </source>
</evidence>
<feature type="compositionally biased region" description="Polar residues" evidence="2">
    <location>
        <begin position="873"/>
        <end position="886"/>
    </location>
</feature>
<feature type="compositionally biased region" description="Polar residues" evidence="2">
    <location>
        <begin position="855"/>
        <end position="866"/>
    </location>
</feature>
<feature type="compositionally biased region" description="Polar residues" evidence="2">
    <location>
        <begin position="746"/>
        <end position="758"/>
    </location>
</feature>
<dbReference type="AlphaFoldDB" id="A0A1R1YRD2"/>
<accession>A0A1R1YRD2</accession>
<dbReference type="SUPFAM" id="SSF57997">
    <property type="entry name" value="Tropomyosin"/>
    <property type="match status" value="1"/>
</dbReference>
<keyword evidence="4" id="KW-1185">Reference proteome</keyword>
<feature type="compositionally biased region" description="Low complexity" evidence="2">
    <location>
        <begin position="585"/>
        <end position="595"/>
    </location>
</feature>
<feature type="compositionally biased region" description="Polar residues" evidence="2">
    <location>
        <begin position="925"/>
        <end position="937"/>
    </location>
</feature>
<feature type="coiled-coil region" evidence="1">
    <location>
        <begin position="416"/>
        <end position="569"/>
    </location>
</feature>
<feature type="compositionally biased region" description="Basic residues" evidence="2">
    <location>
        <begin position="721"/>
        <end position="730"/>
    </location>
</feature>
<feature type="compositionally biased region" description="Polar residues" evidence="2">
    <location>
        <begin position="669"/>
        <end position="679"/>
    </location>
</feature>
<organism evidence="3 4">
    <name type="scientific">Smittium culicis</name>
    <dbReference type="NCBI Taxonomy" id="133412"/>
    <lineage>
        <taxon>Eukaryota</taxon>
        <taxon>Fungi</taxon>
        <taxon>Fungi incertae sedis</taxon>
        <taxon>Zoopagomycota</taxon>
        <taxon>Kickxellomycotina</taxon>
        <taxon>Harpellomycetes</taxon>
        <taxon>Harpellales</taxon>
        <taxon>Legeriomycetaceae</taxon>
        <taxon>Smittium</taxon>
    </lineage>
</organism>
<evidence type="ECO:0000256" key="2">
    <source>
        <dbReference type="SAM" id="MobiDB-lite"/>
    </source>
</evidence>
<feature type="region of interest" description="Disordered" evidence="2">
    <location>
        <begin position="829"/>
        <end position="903"/>
    </location>
</feature>
<sequence length="1039" mass="116740">MKLTNQLIEEIEHHTSNTENLTITFAYIAFTDFNIVDLYNGKSTPRFSLPFILSLRFEYEGDSSGPGELLIVDIGNPLWNSDLQNTSSEVPIEKSIAEFSYFYNCIPIGKMINYFTNDKIATDTDFAPYPLIKLVAPSFSSNSMLKSCFFLSTDSSLESRIIPSLNLASNMRKIRTIPKISTSDRRILEISTKYNHQLTKELNLGKENDLLLKKLEATEKDIDDLQKAWAEEKTGLEEEIGSIQNLKKDLELNIKMLGARIKDTEAQQHIEIEKNNLGSIALSEETKKLKINLIESEKKYSELSDDHSAVCKEYDLLASKYENILNLVNSSETRVNELETQLEVNSNLLQNGSKIIKDLNEKIVIYQDKISNIEKSFSSRQNDISSFEIERNSYLESIQSLKRKLLDTEFSFKNKIRALEDNRQEISNRLEYDNNEVVALEEKLQQLTRENIKNLHDLKNKTSANSDLEDRLQRLEDELSNTKRSLSMEKSRVQSLMDNNDAVADLELEKDQLERDRAGLKRQIKTLKSLLDNSEERENELRSYNESLLNKLDKEKSATNKLLLKLQNKSNDFEPYYDSIQLNRSSSFSKPSPISTNHKRGKPSSSKPSNSRSPDEPFINIVSPKSKSLSLVSSPISDSTGYELSLKTSKSLEPKYTDLASKKPRNSKINKSNGTSPILSSKHKILQPKNRNSDTDQDSDLESRPANTKNAYKKNGNGTKSLKKPLHKSPKILSRSMPESSKDNQKNNNAPTISSSNILEGLKSAPHISDLVLMEGRSSRARAKANINYGESPITKLNQKSRPVVKAAKNKNIIESSSDTSLKTVRVDIESESGSNKESNDLSKSVATKSKLRSKASSNKNASQDLSEPEVTRYQNSQKSKSNQAKAVSKAPTTRPKSKTPALKAAIKANKWLPSSEVDIDSQEMTLESGSDSNSSYIDDFYSDKDVNSDSGRFPGLLSLDSPKKAKNPKTKMISGSSNAGSIKTKKRRISVARTSKALGIDPSDFDPDSSFEAPKRRMIFDNSSFKLPPLNLPSFPKK</sequence>
<feature type="region of interest" description="Disordered" evidence="2">
    <location>
        <begin position="584"/>
        <end position="621"/>
    </location>
</feature>
<evidence type="ECO:0000313" key="3">
    <source>
        <dbReference type="EMBL" id="OMJ29441.1"/>
    </source>
</evidence>
<feature type="compositionally biased region" description="Polar residues" evidence="2">
    <location>
        <begin position="832"/>
        <end position="848"/>
    </location>
</feature>
<reference evidence="4" key="1">
    <citation type="submission" date="2017-01" db="EMBL/GenBank/DDBJ databases">
        <authorList>
            <person name="Wang Y."/>
            <person name="White M."/>
            <person name="Kvist S."/>
            <person name="Moncalvo J.-M."/>
        </authorList>
    </citation>
    <scope>NUCLEOTIDE SEQUENCE [LARGE SCALE GENOMIC DNA]</scope>
    <source>
        <strain evidence="4">ID-206-W2</strain>
    </source>
</reference>
<feature type="coiled-coil region" evidence="1">
    <location>
        <begin position="321"/>
        <end position="376"/>
    </location>
</feature>
<proteinExistence type="predicted"/>